<dbReference type="Gene3D" id="3.40.630.10">
    <property type="entry name" value="Zn peptidases"/>
    <property type="match status" value="1"/>
</dbReference>
<dbReference type="Pfam" id="PF07687">
    <property type="entry name" value="M20_dimer"/>
    <property type="match status" value="1"/>
</dbReference>
<keyword evidence="7" id="KW-1185">Reference proteome</keyword>
<comment type="caution">
    <text evidence="6">The sequence shown here is derived from an EMBL/GenBank/DDBJ whole genome shotgun (WGS) entry which is preliminary data.</text>
</comment>
<name>A0A556C4K3_BREAU</name>
<protein>
    <submittedName>
        <fullName evidence="6">M20 family metallopeptidase</fullName>
    </submittedName>
</protein>
<dbReference type="AlphaFoldDB" id="A0A556C4K3"/>
<evidence type="ECO:0000256" key="3">
    <source>
        <dbReference type="ARBA" id="ARBA00022801"/>
    </source>
</evidence>
<dbReference type="Proteomes" id="UP000316406">
    <property type="component" value="Unassembled WGS sequence"/>
</dbReference>
<dbReference type="NCBIfam" id="NF005478">
    <property type="entry name" value="PRK07079.1"/>
    <property type="match status" value="1"/>
</dbReference>
<keyword evidence="1" id="KW-0645">Protease</keyword>
<evidence type="ECO:0000313" key="6">
    <source>
        <dbReference type="EMBL" id="TSI12399.1"/>
    </source>
</evidence>
<organism evidence="6 7">
    <name type="scientific">Brevibacterium aurantiacum</name>
    <dbReference type="NCBI Taxonomy" id="273384"/>
    <lineage>
        <taxon>Bacteria</taxon>
        <taxon>Bacillati</taxon>
        <taxon>Actinomycetota</taxon>
        <taxon>Actinomycetes</taxon>
        <taxon>Micrococcales</taxon>
        <taxon>Brevibacteriaceae</taxon>
        <taxon>Brevibacterium</taxon>
    </lineage>
</organism>
<evidence type="ECO:0000256" key="1">
    <source>
        <dbReference type="ARBA" id="ARBA00022670"/>
    </source>
</evidence>
<dbReference type="InterPro" id="IPR051458">
    <property type="entry name" value="Cyt/Met_Dipeptidase"/>
</dbReference>
<evidence type="ECO:0000256" key="4">
    <source>
        <dbReference type="SAM" id="MobiDB-lite"/>
    </source>
</evidence>
<keyword evidence="3" id="KW-0378">Hydrolase</keyword>
<evidence type="ECO:0000256" key="2">
    <source>
        <dbReference type="ARBA" id="ARBA00022723"/>
    </source>
</evidence>
<evidence type="ECO:0000259" key="5">
    <source>
        <dbReference type="Pfam" id="PF07687"/>
    </source>
</evidence>
<dbReference type="GO" id="GO:0008233">
    <property type="term" value="F:peptidase activity"/>
    <property type="evidence" value="ECO:0007669"/>
    <property type="project" value="UniProtKB-KW"/>
</dbReference>
<accession>A0A556C4K3</accession>
<feature type="region of interest" description="Disordered" evidence="4">
    <location>
        <begin position="1"/>
        <end position="21"/>
    </location>
</feature>
<dbReference type="PANTHER" id="PTHR43270">
    <property type="entry name" value="BETA-ALA-HIS DIPEPTIDASE"/>
    <property type="match status" value="1"/>
</dbReference>
<proteinExistence type="predicted"/>
<dbReference type="InterPro" id="IPR002933">
    <property type="entry name" value="Peptidase_M20"/>
</dbReference>
<dbReference type="GO" id="GO:0006508">
    <property type="term" value="P:proteolysis"/>
    <property type="evidence" value="ECO:0007669"/>
    <property type="project" value="UniProtKB-KW"/>
</dbReference>
<evidence type="ECO:0000313" key="7">
    <source>
        <dbReference type="Proteomes" id="UP000316406"/>
    </source>
</evidence>
<dbReference type="RefSeq" id="WP_143924394.1">
    <property type="nucleotide sequence ID" value="NZ_VLTK01000018.1"/>
</dbReference>
<reference evidence="6 7" key="1">
    <citation type="submission" date="2019-07" db="EMBL/GenBank/DDBJ databases">
        <title>Draft genome sequence of Brevibacterium aurantiacum XU54 isolated from Xinjiang China.</title>
        <authorList>
            <person name="Xu X."/>
        </authorList>
    </citation>
    <scope>NUCLEOTIDE SEQUENCE [LARGE SCALE GENOMIC DNA]</scope>
    <source>
        <strain evidence="6 7">XU54</strain>
    </source>
</reference>
<dbReference type="InterPro" id="IPR011650">
    <property type="entry name" value="Peptidase_M20_dimer"/>
</dbReference>
<dbReference type="PANTHER" id="PTHR43270:SF12">
    <property type="entry name" value="SUCCINYL-DIAMINOPIMELATE DESUCCINYLASE"/>
    <property type="match status" value="1"/>
</dbReference>
<sequence length="535" mass="56792">MTSDHGTTHGESAPSEAVPNEFHDVVARKSYTGESSTRESVTRESVTRESVTRAAGGFVRSQAFFDLLAARVARRTESQAPGNGAAAQAYLAEEIVPELTALGFESTIHDNPESDEHPLLIASRIEDPGLPTVLLYGHGDVQFAHDSQWAEGLDPWVLSRDGDRLYGRGSADNKGQHTVNTLALRTVLGSLDTGGDSGGSADTDPGCDGLGYNVKILMETAEEAGSLGLKSFAAAHRDELDADLFLASDGPRIAAEYPTLFLGSRGALNFRLVVHDRDGDHHSGNWGGKLRNSATVLASAISSLVDGNGVIRIPALRPEDPPASVLEAVAKLPEIVEEGSPETDPDWGEPGLTPAEKVFAFNVIEVLALKAGNPDQVVNAIPGAAEAHMQLRYVVGTDVDDFEGKVRAHLEGEGIHGVNVVFEHCMPATRLDPNARVVAAAAESIRQTTGLEAAIEPNLGGTIPNDVFAEVLGLPTVWVPHSYPGCNQHAPDEHALTSILKQGAEIMTGMFWDMRANPDDWFTSKDSTASNGAAQ</sequence>
<dbReference type="SUPFAM" id="SSF53187">
    <property type="entry name" value="Zn-dependent exopeptidases"/>
    <property type="match status" value="1"/>
</dbReference>
<dbReference type="GO" id="GO:0046872">
    <property type="term" value="F:metal ion binding"/>
    <property type="evidence" value="ECO:0007669"/>
    <property type="project" value="UniProtKB-KW"/>
</dbReference>
<dbReference type="Pfam" id="PF01546">
    <property type="entry name" value="Peptidase_M20"/>
    <property type="match status" value="2"/>
</dbReference>
<dbReference type="OrthoDB" id="9761532at2"/>
<gene>
    <name evidence="6" type="ORF">FO013_20375</name>
</gene>
<keyword evidence="2" id="KW-0479">Metal-binding</keyword>
<feature type="domain" description="Peptidase M20 dimerisation" evidence="5">
    <location>
        <begin position="263"/>
        <end position="414"/>
    </location>
</feature>
<dbReference type="Gene3D" id="3.30.70.360">
    <property type="match status" value="1"/>
</dbReference>
<dbReference type="EMBL" id="VLTK01000018">
    <property type="protein sequence ID" value="TSI12399.1"/>
    <property type="molecule type" value="Genomic_DNA"/>
</dbReference>